<dbReference type="InterPro" id="IPR050447">
    <property type="entry name" value="Erg6_SMT_methyltransf"/>
</dbReference>
<dbReference type="CDD" id="cd02440">
    <property type="entry name" value="AdoMet_MTases"/>
    <property type="match status" value="1"/>
</dbReference>
<protein>
    <submittedName>
        <fullName evidence="3">Methyltransferase YrhH</fullName>
        <ecNumber evidence="3">2.1.1.-</ecNumber>
    </submittedName>
</protein>
<dbReference type="KEGG" id="gaw:V144x_19330"/>
<gene>
    <name evidence="3" type="primary">yrhH</name>
    <name evidence="3" type="ORF">V144x_19330</name>
</gene>
<dbReference type="GO" id="GO:0032259">
    <property type="term" value="P:methylation"/>
    <property type="evidence" value="ECO:0007669"/>
    <property type="project" value="UniProtKB-KW"/>
</dbReference>
<dbReference type="Pfam" id="PF08241">
    <property type="entry name" value="Methyltransf_11"/>
    <property type="match status" value="1"/>
</dbReference>
<keyword evidence="1 3" id="KW-0808">Transferase</keyword>
<sequence>MTATSSESHPISVCKSHGLAGQFGHPTGFLGLLVGRLMATKNRFMNQAVVELLDVQPNESILEIGFGPGTAIQELIRTTKATRIAGVDPSTLMLSQASRRNRRGIQTGQVDLKLGSASQIPFDEETFDKVFAVNSFHHWSDPIRGLNEVLRVLKNKGQLILALRAALPQKRMFSAPGFTEQQMEQVEQRLQAAGFSETRRVEREAGRNIVCLISQK</sequence>
<dbReference type="PANTHER" id="PTHR44068:SF1">
    <property type="entry name" value="HYPOTHETICAL LOC100005854"/>
    <property type="match status" value="1"/>
</dbReference>
<dbReference type="InterPro" id="IPR029063">
    <property type="entry name" value="SAM-dependent_MTases_sf"/>
</dbReference>
<reference evidence="3 4" key="1">
    <citation type="submission" date="2019-03" db="EMBL/GenBank/DDBJ databases">
        <title>Deep-cultivation of Planctomycetes and their phenomic and genomic characterization uncovers novel biology.</title>
        <authorList>
            <person name="Wiegand S."/>
            <person name="Jogler M."/>
            <person name="Boedeker C."/>
            <person name="Pinto D."/>
            <person name="Vollmers J."/>
            <person name="Rivas-Marin E."/>
            <person name="Kohn T."/>
            <person name="Peeters S.H."/>
            <person name="Heuer A."/>
            <person name="Rast P."/>
            <person name="Oberbeckmann S."/>
            <person name="Bunk B."/>
            <person name="Jeske O."/>
            <person name="Meyerdierks A."/>
            <person name="Storesund J.E."/>
            <person name="Kallscheuer N."/>
            <person name="Luecker S."/>
            <person name="Lage O.M."/>
            <person name="Pohl T."/>
            <person name="Merkel B.J."/>
            <person name="Hornburger P."/>
            <person name="Mueller R.-W."/>
            <person name="Bruemmer F."/>
            <person name="Labrenz M."/>
            <person name="Spormann A.M."/>
            <person name="Op den Camp H."/>
            <person name="Overmann J."/>
            <person name="Amann R."/>
            <person name="Jetten M.S.M."/>
            <person name="Mascher T."/>
            <person name="Medema M.H."/>
            <person name="Devos D.P."/>
            <person name="Kaster A.-K."/>
            <person name="Ovreas L."/>
            <person name="Rohde M."/>
            <person name="Galperin M.Y."/>
            <person name="Jogler C."/>
        </authorList>
    </citation>
    <scope>NUCLEOTIDE SEQUENCE [LARGE SCALE GENOMIC DNA]</scope>
    <source>
        <strain evidence="3 4">V144</strain>
    </source>
</reference>
<dbReference type="GO" id="GO:0016126">
    <property type="term" value="P:sterol biosynthetic process"/>
    <property type="evidence" value="ECO:0007669"/>
    <property type="project" value="TreeGrafter"/>
</dbReference>
<dbReference type="EMBL" id="CP037920">
    <property type="protein sequence ID" value="QDT96476.1"/>
    <property type="molecule type" value="Genomic_DNA"/>
</dbReference>
<dbReference type="SUPFAM" id="SSF53335">
    <property type="entry name" value="S-adenosyl-L-methionine-dependent methyltransferases"/>
    <property type="match status" value="1"/>
</dbReference>
<dbReference type="PANTHER" id="PTHR44068">
    <property type="entry name" value="ZGC:194242"/>
    <property type="match status" value="1"/>
</dbReference>
<accession>A0A517VTZ3</accession>
<dbReference type="RefSeq" id="WP_197998839.1">
    <property type="nucleotide sequence ID" value="NZ_CP037920.1"/>
</dbReference>
<proteinExistence type="predicted"/>
<evidence type="ECO:0000313" key="4">
    <source>
        <dbReference type="Proteomes" id="UP000318704"/>
    </source>
</evidence>
<dbReference type="GO" id="GO:0003838">
    <property type="term" value="F:sterol 24-C-methyltransferase activity"/>
    <property type="evidence" value="ECO:0007669"/>
    <property type="project" value="TreeGrafter"/>
</dbReference>
<dbReference type="InterPro" id="IPR013216">
    <property type="entry name" value="Methyltransf_11"/>
</dbReference>
<evidence type="ECO:0000313" key="3">
    <source>
        <dbReference type="EMBL" id="QDT96476.1"/>
    </source>
</evidence>
<evidence type="ECO:0000256" key="1">
    <source>
        <dbReference type="ARBA" id="ARBA00022679"/>
    </source>
</evidence>
<dbReference type="Proteomes" id="UP000318704">
    <property type="component" value="Chromosome"/>
</dbReference>
<organism evidence="3 4">
    <name type="scientific">Gimesia aquarii</name>
    <dbReference type="NCBI Taxonomy" id="2527964"/>
    <lineage>
        <taxon>Bacteria</taxon>
        <taxon>Pseudomonadati</taxon>
        <taxon>Planctomycetota</taxon>
        <taxon>Planctomycetia</taxon>
        <taxon>Planctomycetales</taxon>
        <taxon>Planctomycetaceae</taxon>
        <taxon>Gimesia</taxon>
    </lineage>
</organism>
<dbReference type="AlphaFoldDB" id="A0A517VTZ3"/>
<dbReference type="Gene3D" id="3.40.50.150">
    <property type="entry name" value="Vaccinia Virus protein VP39"/>
    <property type="match status" value="1"/>
</dbReference>
<dbReference type="EC" id="2.1.1.-" evidence="3"/>
<name>A0A517VTZ3_9PLAN</name>
<keyword evidence="3" id="KW-0489">Methyltransferase</keyword>
<feature type="domain" description="Methyltransferase type 11" evidence="2">
    <location>
        <begin position="62"/>
        <end position="161"/>
    </location>
</feature>
<evidence type="ECO:0000259" key="2">
    <source>
        <dbReference type="Pfam" id="PF08241"/>
    </source>
</evidence>